<dbReference type="OrthoDB" id="9795264at2"/>
<dbReference type="Proteomes" id="UP000295063">
    <property type="component" value="Unassembled WGS sequence"/>
</dbReference>
<protein>
    <submittedName>
        <fullName evidence="1">DUF2922 family protein</fullName>
    </submittedName>
</protein>
<accession>A0A4R1Q2U0</accession>
<dbReference type="InterPro" id="IPR021321">
    <property type="entry name" value="DUF2922"/>
</dbReference>
<evidence type="ECO:0000313" key="1">
    <source>
        <dbReference type="EMBL" id="TCL38818.1"/>
    </source>
</evidence>
<keyword evidence="2" id="KW-1185">Reference proteome</keyword>
<dbReference type="Pfam" id="PF11148">
    <property type="entry name" value="DUF2922"/>
    <property type="match status" value="1"/>
</dbReference>
<sequence>MADTLTRTLEMVFQNQVGKSVTVSVKEPKDGLTLAEVQAVMDTIIAKNIFATTGGDLVSTVEAQIRQTAITELA</sequence>
<proteinExistence type="predicted"/>
<name>A0A4R1Q2U0_9FIRM</name>
<evidence type="ECO:0000313" key="2">
    <source>
        <dbReference type="Proteomes" id="UP000295063"/>
    </source>
</evidence>
<dbReference type="RefSeq" id="WP_132077170.1">
    <property type="nucleotide sequence ID" value="NZ_SLUI01000003.1"/>
</dbReference>
<dbReference type="EMBL" id="SLUI01000003">
    <property type="protein sequence ID" value="TCL38818.1"/>
    <property type="molecule type" value="Genomic_DNA"/>
</dbReference>
<dbReference type="AlphaFoldDB" id="A0A4R1Q2U0"/>
<organism evidence="1 2">
    <name type="scientific">Anaerospora hongkongensis</name>
    <dbReference type="NCBI Taxonomy" id="244830"/>
    <lineage>
        <taxon>Bacteria</taxon>
        <taxon>Bacillati</taxon>
        <taxon>Bacillota</taxon>
        <taxon>Negativicutes</taxon>
        <taxon>Selenomonadales</taxon>
        <taxon>Sporomusaceae</taxon>
        <taxon>Anaerospora</taxon>
    </lineage>
</organism>
<gene>
    <name evidence="1" type="ORF">EV210_103302</name>
</gene>
<reference evidence="1 2" key="1">
    <citation type="submission" date="2019-03" db="EMBL/GenBank/DDBJ databases">
        <title>Genomic Encyclopedia of Type Strains, Phase IV (KMG-IV): sequencing the most valuable type-strain genomes for metagenomic binning, comparative biology and taxonomic classification.</title>
        <authorList>
            <person name="Goeker M."/>
        </authorList>
    </citation>
    <scope>NUCLEOTIDE SEQUENCE [LARGE SCALE GENOMIC DNA]</scope>
    <source>
        <strain evidence="1 2">DSM 15969</strain>
    </source>
</reference>
<comment type="caution">
    <text evidence="1">The sequence shown here is derived from an EMBL/GenBank/DDBJ whole genome shotgun (WGS) entry which is preliminary data.</text>
</comment>